<dbReference type="SUPFAM" id="SSF81383">
    <property type="entry name" value="F-box domain"/>
    <property type="match status" value="1"/>
</dbReference>
<dbReference type="EMBL" id="WJQU01000002">
    <property type="protein sequence ID" value="KAJ6640739.1"/>
    <property type="molecule type" value="Genomic_DNA"/>
</dbReference>
<dbReference type="GO" id="GO:0031146">
    <property type="term" value="P:SCF-dependent proteasomal ubiquitin-dependent protein catabolic process"/>
    <property type="evidence" value="ECO:0007669"/>
    <property type="project" value="TreeGrafter"/>
</dbReference>
<dbReference type="PROSITE" id="PS50181">
    <property type="entry name" value="FBOX"/>
    <property type="match status" value="1"/>
</dbReference>
<evidence type="ECO:0000259" key="1">
    <source>
        <dbReference type="PROSITE" id="PS50181"/>
    </source>
</evidence>
<dbReference type="OrthoDB" id="6483158at2759"/>
<organism evidence="2 3">
    <name type="scientific">Pseudolycoriella hygida</name>
    <dbReference type="NCBI Taxonomy" id="35572"/>
    <lineage>
        <taxon>Eukaryota</taxon>
        <taxon>Metazoa</taxon>
        <taxon>Ecdysozoa</taxon>
        <taxon>Arthropoda</taxon>
        <taxon>Hexapoda</taxon>
        <taxon>Insecta</taxon>
        <taxon>Pterygota</taxon>
        <taxon>Neoptera</taxon>
        <taxon>Endopterygota</taxon>
        <taxon>Diptera</taxon>
        <taxon>Nematocera</taxon>
        <taxon>Sciaroidea</taxon>
        <taxon>Sciaridae</taxon>
        <taxon>Pseudolycoriella</taxon>
    </lineage>
</organism>
<feature type="domain" description="F-box" evidence="1">
    <location>
        <begin position="8"/>
        <end position="56"/>
    </location>
</feature>
<dbReference type="Gene3D" id="1.20.1280.50">
    <property type="match status" value="1"/>
</dbReference>
<dbReference type="Proteomes" id="UP001151699">
    <property type="component" value="Chromosome B"/>
</dbReference>
<dbReference type="AlphaFoldDB" id="A0A9Q0S184"/>
<dbReference type="GO" id="GO:0019005">
    <property type="term" value="C:SCF ubiquitin ligase complex"/>
    <property type="evidence" value="ECO:0007669"/>
    <property type="project" value="TreeGrafter"/>
</dbReference>
<protein>
    <recommendedName>
        <fullName evidence="1">F-box domain-containing protein</fullName>
    </recommendedName>
</protein>
<keyword evidence="3" id="KW-1185">Reference proteome</keyword>
<dbReference type="InterPro" id="IPR032675">
    <property type="entry name" value="LRR_dom_sf"/>
</dbReference>
<sequence>MFVESDERQQTPILPLEILAQIFEYLDDMNDLKNMTLVCKHWLRATQVLNKVLKSYKLTFRFITIDSTKQASLFTNSNRMFSNIYFENVKFSSIDPQFWGRWSDYITDVTFDYKYRTSGLPGGNFVKFLKYTPRIKTLSLICSMGLFDTYFEELTTQDKEIISANLKNVHELQLYLGDECLANLKFGTFLEQMTNLKNIDFDVHSKRTPISYQARHELFNFLRKYGSKIKGLHIDDCSRPLNQLMIGEIFTVEGMKLKALDIIINAAATKAFNDFLSIQSDLEYLTVSGPFSVTSTLPQMKKLKEISMSNGPALDGFKAFNNVEKLESLGIAGLEFYNEDGLDETFKMNENLKLKELYLIDATIDFGWRFVKRICECYKNIRLLNLDGALIDDVSLPYLFKLKKLQELKLSRTQISDRGFSGYVGRRKVKTPNGSAIVIERPSASISSLTELEVLNIDFCKRLGSHSFYRMKLPKLKHFSAAGTHINGIHMQSLQSNCPKIESLNLSHCKHLRENDILAVMTIKGLDTLELESCPYIDELCMEHIMSSPRLQTLNISKCTFDVKLVAQEMFSRMESLRRIILSKTRLYRCDYVES</sequence>
<dbReference type="PANTHER" id="PTHR13318">
    <property type="entry name" value="PARTNER OF PAIRED, ISOFORM B-RELATED"/>
    <property type="match status" value="1"/>
</dbReference>
<dbReference type="InterPro" id="IPR036047">
    <property type="entry name" value="F-box-like_dom_sf"/>
</dbReference>
<dbReference type="CDD" id="cd22159">
    <property type="entry name" value="F-box_AtTIR1-like"/>
    <property type="match status" value="1"/>
</dbReference>
<comment type="caution">
    <text evidence="2">The sequence shown here is derived from an EMBL/GenBank/DDBJ whole genome shotgun (WGS) entry which is preliminary data.</text>
</comment>
<evidence type="ECO:0000313" key="3">
    <source>
        <dbReference type="Proteomes" id="UP001151699"/>
    </source>
</evidence>
<dbReference type="Gene3D" id="3.80.10.10">
    <property type="entry name" value="Ribonuclease Inhibitor"/>
    <property type="match status" value="2"/>
</dbReference>
<accession>A0A9Q0S184</accession>
<dbReference type="SUPFAM" id="SSF52047">
    <property type="entry name" value="RNI-like"/>
    <property type="match status" value="1"/>
</dbReference>
<reference evidence="2" key="1">
    <citation type="submission" date="2022-07" db="EMBL/GenBank/DDBJ databases">
        <authorList>
            <person name="Trinca V."/>
            <person name="Uliana J.V.C."/>
            <person name="Torres T.T."/>
            <person name="Ward R.J."/>
            <person name="Monesi N."/>
        </authorList>
    </citation>
    <scope>NUCLEOTIDE SEQUENCE</scope>
    <source>
        <strain evidence="2">HSMRA1968</strain>
        <tissue evidence="2">Whole embryos</tissue>
    </source>
</reference>
<dbReference type="Pfam" id="PF12937">
    <property type="entry name" value="F-box-like"/>
    <property type="match status" value="1"/>
</dbReference>
<dbReference type="SMART" id="SM00256">
    <property type="entry name" value="FBOX"/>
    <property type="match status" value="1"/>
</dbReference>
<dbReference type="InterPro" id="IPR001810">
    <property type="entry name" value="F-box_dom"/>
</dbReference>
<evidence type="ECO:0000313" key="2">
    <source>
        <dbReference type="EMBL" id="KAJ6640739.1"/>
    </source>
</evidence>
<name>A0A9Q0S184_9DIPT</name>
<proteinExistence type="predicted"/>
<gene>
    <name evidence="2" type="ORF">Bhyg_05671</name>
</gene>